<dbReference type="InterPro" id="IPR023997">
    <property type="entry name" value="TonB-dep_OMP_SusC/RagA_CS"/>
</dbReference>
<evidence type="ECO:0000256" key="3">
    <source>
        <dbReference type="ARBA" id="ARBA00022452"/>
    </source>
</evidence>
<reference evidence="14 15" key="1">
    <citation type="submission" date="2018-06" db="EMBL/GenBank/DDBJ databases">
        <title>Genomic Encyclopedia of Archaeal and Bacterial Type Strains, Phase II (KMG-II): from individual species to whole genera.</title>
        <authorList>
            <person name="Goeker M."/>
        </authorList>
    </citation>
    <scope>NUCLEOTIDE SEQUENCE [LARGE SCALE GENOMIC DNA]</scope>
    <source>
        <strain evidence="14 15">DSM 27372</strain>
    </source>
</reference>
<organism evidence="14 15">
    <name type="scientific">Pedobacter nutrimenti</name>
    <dbReference type="NCBI Taxonomy" id="1241337"/>
    <lineage>
        <taxon>Bacteria</taxon>
        <taxon>Pseudomonadati</taxon>
        <taxon>Bacteroidota</taxon>
        <taxon>Sphingobacteriia</taxon>
        <taxon>Sphingobacteriales</taxon>
        <taxon>Sphingobacteriaceae</taxon>
        <taxon>Pedobacter</taxon>
    </lineage>
</organism>
<dbReference type="SUPFAM" id="SSF56935">
    <property type="entry name" value="Porins"/>
    <property type="match status" value="1"/>
</dbReference>
<dbReference type="InterPro" id="IPR036942">
    <property type="entry name" value="Beta-barrel_TonB_sf"/>
</dbReference>
<keyword evidence="3 8" id="KW-1134">Transmembrane beta strand</keyword>
<evidence type="ECO:0000256" key="5">
    <source>
        <dbReference type="ARBA" id="ARBA00023077"/>
    </source>
</evidence>
<dbReference type="FunFam" id="2.170.130.10:FF:000003">
    <property type="entry name" value="SusC/RagA family TonB-linked outer membrane protein"/>
    <property type="match status" value="1"/>
</dbReference>
<evidence type="ECO:0000313" key="14">
    <source>
        <dbReference type="EMBL" id="PYF72415.1"/>
    </source>
</evidence>
<dbReference type="InterPro" id="IPR008969">
    <property type="entry name" value="CarboxyPept-like_regulatory"/>
</dbReference>
<feature type="compositionally biased region" description="Polar residues" evidence="10">
    <location>
        <begin position="1001"/>
        <end position="1010"/>
    </location>
</feature>
<keyword evidence="7 8" id="KW-0998">Cell outer membrane</keyword>
<dbReference type="Pfam" id="PF00593">
    <property type="entry name" value="TonB_dep_Rec_b-barrel"/>
    <property type="match status" value="1"/>
</dbReference>
<accession>A0A318U9Z5</accession>
<dbReference type="InterPro" id="IPR039426">
    <property type="entry name" value="TonB-dep_rcpt-like"/>
</dbReference>
<comment type="caution">
    <text evidence="14">The sequence shown here is derived from an EMBL/GenBank/DDBJ whole genome shotgun (WGS) entry which is preliminary data.</text>
</comment>
<keyword evidence="5 9" id="KW-0798">TonB box</keyword>
<keyword evidence="6 8" id="KW-0472">Membrane</keyword>
<comment type="similarity">
    <text evidence="8 9">Belongs to the TonB-dependent receptor family.</text>
</comment>
<dbReference type="RefSeq" id="WP_110833205.1">
    <property type="nucleotide sequence ID" value="NZ_QKLU01000006.1"/>
</dbReference>
<dbReference type="Gene3D" id="2.170.130.10">
    <property type="entry name" value="TonB-dependent receptor, plug domain"/>
    <property type="match status" value="1"/>
</dbReference>
<evidence type="ECO:0000256" key="1">
    <source>
        <dbReference type="ARBA" id="ARBA00004571"/>
    </source>
</evidence>
<dbReference type="OrthoDB" id="9768177at2"/>
<dbReference type="InterPro" id="IPR012910">
    <property type="entry name" value="Plug_dom"/>
</dbReference>
<keyword evidence="15" id="KW-1185">Reference proteome</keyword>
<sequence>MGRKFLHYCTAGRHVLVLLLLVVFHSSAFAQESIKISGKVTSAEDQGVLPGVSVKVKGTSTGTVTDAKGTYTIAAAKGSTLVFSYVGFNVLELTVGQNTVMNAVLQSSSAALQEVVVVSYGSKKQRDITGAVTKVNAADLQNLPAAEIGQKLTGRVPGLQVNQASGRPGQGMTFRIRGASSLGSGNQPLFVVDGQPITGDVNLLNPDDIESFSVLKDAAATALYGSRAANGVIMITTKQAKAGATTVAFNMYYGTQKVLQRGRPDLMNAREFATFMKGYYEDRIKYENWVNPVTKLPEVPADYKNPDQYGEGTDWYNTLLRTAPIQNYSLNISTGTEKVLSSNSLTFFQQDGVLYNTGMKRFSFRSNNEYKPGSKVKFGFNVAPTYQIDNNTRGALDGNRQILVGGEISSPLIPAVNPDGSFPSRASSYGMYALPNFYQQLQIMSVKQNTLRMLANGFADIEILKDLHFRTTINTDLGSTDYNSFNPSTYGIFGSPPPNNPSAAHSSTNYVSWLSENLLTYKYKLKENHNFDFLAGYSAQKYTRNYRNITGTGFPNDAIPWTSGASTTTGVTNMNAWDIASMFGRINYDYKGKYLLSANIRRDGSSRFGKNKKYGTFPSVSAGWILSEESFFPKSDNFSFFKIRGGYGLTGNNNIGDYTQISLLGQTNYVFSGSLSQGLSINSLGNTDLTWETSKQTDIGLEATFFKNRVTVTYDYYKKRTNGMLYQINIPFASGYSSIKYNVGEFAMWGHEFQINTTNLTGALKWNTGLNLSFNDNKVLSLQDGTPIGGTNKYNDYNRTAVGRRIGELWGYVFDGVYMNQAEFDSQPKEATSTVGSARMKDLNGDGKIDGNDKTYLGNPNPRFQFGMTNDFRYKKFDLSIAISGQTGNKIMNTNLQNLQNLDGIFNIEKNMMNRWRSPENPGNGQVPRTLSNTTELYRLANSNWVFSGDYLAIRNISLGYTIDMKQKYFKSLRVYTSVNQAYVFTKYPGQNPEVNDTRDNQTTAGQDNGSYPVPRTISFGLNVNF</sequence>
<keyword evidence="4 8" id="KW-0812">Transmembrane</keyword>
<dbReference type="Gene3D" id="2.60.40.1120">
    <property type="entry name" value="Carboxypeptidase-like, regulatory domain"/>
    <property type="match status" value="1"/>
</dbReference>
<evidence type="ECO:0000256" key="4">
    <source>
        <dbReference type="ARBA" id="ARBA00022692"/>
    </source>
</evidence>
<dbReference type="Proteomes" id="UP000248198">
    <property type="component" value="Unassembled WGS sequence"/>
</dbReference>
<proteinExistence type="inferred from homology"/>
<name>A0A318U9Z5_9SPHI</name>
<dbReference type="InterPro" id="IPR037066">
    <property type="entry name" value="Plug_dom_sf"/>
</dbReference>
<protein>
    <submittedName>
        <fullName evidence="14">TonB-linked SusC/RagA family outer membrane protein</fullName>
    </submittedName>
</protein>
<dbReference type="Pfam" id="PF07715">
    <property type="entry name" value="Plug"/>
    <property type="match status" value="1"/>
</dbReference>
<dbReference type="Pfam" id="PF13715">
    <property type="entry name" value="CarbopepD_reg_2"/>
    <property type="match status" value="1"/>
</dbReference>
<keyword evidence="11" id="KW-0732">Signal</keyword>
<gene>
    <name evidence="14" type="ORF">B0O44_10664</name>
</gene>
<evidence type="ECO:0000256" key="7">
    <source>
        <dbReference type="ARBA" id="ARBA00023237"/>
    </source>
</evidence>
<comment type="subcellular location">
    <subcellularLocation>
        <location evidence="1 8">Cell outer membrane</location>
        <topology evidence="1 8">Multi-pass membrane protein</topology>
    </subcellularLocation>
</comment>
<feature type="domain" description="TonB-dependent receptor-like beta-barrel" evidence="12">
    <location>
        <begin position="475"/>
        <end position="796"/>
    </location>
</feature>
<evidence type="ECO:0000259" key="12">
    <source>
        <dbReference type="Pfam" id="PF00593"/>
    </source>
</evidence>
<dbReference type="GO" id="GO:0009279">
    <property type="term" value="C:cell outer membrane"/>
    <property type="evidence" value="ECO:0007669"/>
    <property type="project" value="UniProtKB-SubCell"/>
</dbReference>
<evidence type="ECO:0000259" key="13">
    <source>
        <dbReference type="Pfam" id="PF07715"/>
    </source>
</evidence>
<evidence type="ECO:0000256" key="11">
    <source>
        <dbReference type="SAM" id="SignalP"/>
    </source>
</evidence>
<dbReference type="InterPro" id="IPR000531">
    <property type="entry name" value="Beta-barrel_TonB"/>
</dbReference>
<feature type="chain" id="PRO_5016381316" evidence="11">
    <location>
        <begin position="31"/>
        <end position="1026"/>
    </location>
</feature>
<evidence type="ECO:0000256" key="10">
    <source>
        <dbReference type="SAM" id="MobiDB-lite"/>
    </source>
</evidence>
<dbReference type="PROSITE" id="PS52016">
    <property type="entry name" value="TONB_DEPENDENT_REC_3"/>
    <property type="match status" value="1"/>
</dbReference>
<feature type="signal peptide" evidence="11">
    <location>
        <begin position="1"/>
        <end position="30"/>
    </location>
</feature>
<dbReference type="InterPro" id="IPR023996">
    <property type="entry name" value="TonB-dep_OMP_SusC/RagA"/>
</dbReference>
<dbReference type="Gene3D" id="2.40.170.20">
    <property type="entry name" value="TonB-dependent receptor, beta-barrel domain"/>
    <property type="match status" value="1"/>
</dbReference>
<dbReference type="AlphaFoldDB" id="A0A318U9Z5"/>
<feature type="domain" description="TonB-dependent receptor plug" evidence="13">
    <location>
        <begin position="124"/>
        <end position="232"/>
    </location>
</feature>
<evidence type="ECO:0000256" key="8">
    <source>
        <dbReference type="PROSITE-ProRule" id="PRU01360"/>
    </source>
</evidence>
<evidence type="ECO:0000256" key="2">
    <source>
        <dbReference type="ARBA" id="ARBA00022448"/>
    </source>
</evidence>
<dbReference type="NCBIfam" id="TIGR04057">
    <property type="entry name" value="SusC_RagA_signa"/>
    <property type="match status" value="1"/>
</dbReference>
<keyword evidence="2 8" id="KW-0813">Transport</keyword>
<evidence type="ECO:0000313" key="15">
    <source>
        <dbReference type="Proteomes" id="UP000248198"/>
    </source>
</evidence>
<evidence type="ECO:0000256" key="9">
    <source>
        <dbReference type="RuleBase" id="RU003357"/>
    </source>
</evidence>
<dbReference type="EMBL" id="QKLU01000006">
    <property type="protein sequence ID" value="PYF72415.1"/>
    <property type="molecule type" value="Genomic_DNA"/>
</dbReference>
<evidence type="ECO:0000256" key="6">
    <source>
        <dbReference type="ARBA" id="ARBA00023136"/>
    </source>
</evidence>
<dbReference type="NCBIfam" id="TIGR04056">
    <property type="entry name" value="OMP_RagA_SusC"/>
    <property type="match status" value="1"/>
</dbReference>
<feature type="region of interest" description="Disordered" evidence="10">
    <location>
        <begin position="990"/>
        <end position="1012"/>
    </location>
</feature>
<dbReference type="SUPFAM" id="SSF49464">
    <property type="entry name" value="Carboxypeptidase regulatory domain-like"/>
    <property type="match status" value="1"/>
</dbReference>